<sequence>MAEFEYLALTIIGCALVTWLSRVVPFLLLKKFTLSPAMLEFLSFVPVTIMATLWFNSILIGHPGHLPAFDWLKLAASGPTVLSAILSKNLFVVVIVGVVSLALLRLCF</sequence>
<dbReference type="RefSeq" id="WP_176942625.1">
    <property type="nucleotide sequence ID" value="NZ_JABZEC010000003.1"/>
</dbReference>
<dbReference type="Proteomes" id="UP000563523">
    <property type="component" value="Unassembled WGS sequence"/>
</dbReference>
<evidence type="ECO:0000313" key="3">
    <source>
        <dbReference type="Proteomes" id="UP000563523"/>
    </source>
</evidence>
<dbReference type="Pfam" id="PF05437">
    <property type="entry name" value="AzlD"/>
    <property type="match status" value="1"/>
</dbReference>
<evidence type="ECO:0000256" key="1">
    <source>
        <dbReference type="SAM" id="Phobius"/>
    </source>
</evidence>
<feature type="transmembrane region" description="Helical" evidence="1">
    <location>
        <begin position="81"/>
        <end position="104"/>
    </location>
</feature>
<reference evidence="2 3" key="1">
    <citation type="submission" date="2020-06" db="EMBL/GenBank/DDBJ databases">
        <authorList>
            <person name="Kang J."/>
        </authorList>
    </citation>
    <scope>NUCLEOTIDE SEQUENCE [LARGE SCALE GENOMIC DNA]</scope>
    <source>
        <strain evidence="2 3">DCY120</strain>
    </source>
</reference>
<dbReference type="InterPro" id="IPR008407">
    <property type="entry name" value="Brnchd-chn_aa_trnsp_AzlD"/>
</dbReference>
<accession>A0A850RCH2</accession>
<dbReference type="EMBL" id="JABZEC010000003">
    <property type="protein sequence ID" value="NVY96468.1"/>
    <property type="molecule type" value="Genomic_DNA"/>
</dbReference>
<organism evidence="2 3">
    <name type="scientific">Bombilactobacillus apium</name>
    <dbReference type="NCBI Taxonomy" id="2675299"/>
    <lineage>
        <taxon>Bacteria</taxon>
        <taxon>Bacillati</taxon>
        <taxon>Bacillota</taxon>
        <taxon>Bacilli</taxon>
        <taxon>Lactobacillales</taxon>
        <taxon>Lactobacillaceae</taxon>
        <taxon>Bombilactobacillus</taxon>
    </lineage>
</organism>
<protein>
    <submittedName>
        <fullName evidence="2">AzlD domain-containing protein</fullName>
    </submittedName>
</protein>
<keyword evidence="1" id="KW-1133">Transmembrane helix</keyword>
<evidence type="ECO:0000313" key="2">
    <source>
        <dbReference type="EMBL" id="NVY96468.1"/>
    </source>
</evidence>
<feature type="transmembrane region" description="Helical" evidence="1">
    <location>
        <begin position="6"/>
        <end position="29"/>
    </location>
</feature>
<keyword evidence="1" id="KW-0472">Membrane</keyword>
<proteinExistence type="predicted"/>
<comment type="caution">
    <text evidence="2">The sequence shown here is derived from an EMBL/GenBank/DDBJ whole genome shotgun (WGS) entry which is preliminary data.</text>
</comment>
<dbReference type="AlphaFoldDB" id="A0A850RCH2"/>
<name>A0A850RCH2_9LACO</name>
<keyword evidence="1" id="KW-0812">Transmembrane</keyword>
<gene>
    <name evidence="2" type="ORF">HU830_04695</name>
</gene>
<keyword evidence="3" id="KW-1185">Reference proteome</keyword>
<feature type="transmembrane region" description="Helical" evidence="1">
    <location>
        <begin position="41"/>
        <end position="61"/>
    </location>
</feature>